<accession>A0A0R3PAA2</accession>
<evidence type="ECO:0000313" key="1">
    <source>
        <dbReference type="EMBL" id="VDM52034.1"/>
    </source>
</evidence>
<reference evidence="3" key="1">
    <citation type="submission" date="2017-02" db="UniProtKB">
        <authorList>
            <consortium name="WormBaseParasite"/>
        </authorList>
    </citation>
    <scope>IDENTIFICATION</scope>
</reference>
<gene>
    <name evidence="1" type="ORF">ACOC_LOCUS449</name>
</gene>
<dbReference type="EMBL" id="UYYA01000044">
    <property type="protein sequence ID" value="VDM52034.1"/>
    <property type="molecule type" value="Genomic_DNA"/>
</dbReference>
<organism evidence="3">
    <name type="scientific">Angiostrongylus costaricensis</name>
    <name type="common">Nematode worm</name>
    <dbReference type="NCBI Taxonomy" id="334426"/>
    <lineage>
        <taxon>Eukaryota</taxon>
        <taxon>Metazoa</taxon>
        <taxon>Ecdysozoa</taxon>
        <taxon>Nematoda</taxon>
        <taxon>Chromadorea</taxon>
        <taxon>Rhabditida</taxon>
        <taxon>Rhabditina</taxon>
        <taxon>Rhabditomorpha</taxon>
        <taxon>Strongyloidea</taxon>
        <taxon>Metastrongylidae</taxon>
        <taxon>Angiostrongylus</taxon>
    </lineage>
</organism>
<dbReference type="AlphaFoldDB" id="A0A0R3PAA2"/>
<name>A0A0R3PAA2_ANGCS</name>
<sequence length="94" mass="10629">MSDDETTTDGMYGRGYYTLFEWGVVDLHCSRHVSRRTAHRPDTGGDVRSINSASRHIASGIDISPAMSSRRFPAISLFWMDDHTSSMNSHRRPL</sequence>
<dbReference type="Proteomes" id="UP000267027">
    <property type="component" value="Unassembled WGS sequence"/>
</dbReference>
<keyword evidence="2" id="KW-1185">Reference proteome</keyword>
<evidence type="ECO:0000313" key="2">
    <source>
        <dbReference type="Proteomes" id="UP000267027"/>
    </source>
</evidence>
<protein>
    <submittedName>
        <fullName evidence="3">Transposase</fullName>
    </submittedName>
</protein>
<evidence type="ECO:0000313" key="3">
    <source>
        <dbReference type="WBParaSite" id="ACOC_0000044801-mRNA-1"/>
    </source>
</evidence>
<dbReference type="WBParaSite" id="ACOC_0000044801-mRNA-1">
    <property type="protein sequence ID" value="ACOC_0000044801-mRNA-1"/>
    <property type="gene ID" value="ACOC_0000044801"/>
</dbReference>
<proteinExistence type="predicted"/>
<reference evidence="1 2" key="2">
    <citation type="submission" date="2018-11" db="EMBL/GenBank/DDBJ databases">
        <authorList>
            <consortium name="Pathogen Informatics"/>
        </authorList>
    </citation>
    <scope>NUCLEOTIDE SEQUENCE [LARGE SCALE GENOMIC DNA]</scope>
    <source>
        <strain evidence="1 2">Costa Rica</strain>
    </source>
</reference>